<evidence type="ECO:0000313" key="3">
    <source>
        <dbReference type="Proteomes" id="UP000540079"/>
    </source>
</evidence>
<proteinExistence type="predicted"/>
<sequence>MLKIDINDQQVGIKLQQIAIQLQHPRKLYGVLGETLKKTHKERFKQEVDPEGKKWQALSPVTLALKAKRRKSPKILRQDGYLSDKTAYNYDDKGLEFGSAAKYARLHQFGGQAGRGRKVTIPQRKWLGISQNDETLLLAKATSLLQRQISQIVG</sequence>
<accession>A0A849CKC7</accession>
<evidence type="ECO:0000313" key="1">
    <source>
        <dbReference type="EMBL" id="MDT3451673.1"/>
    </source>
</evidence>
<dbReference type="Proteomes" id="UP001182304">
    <property type="component" value="Unassembled WGS sequence"/>
</dbReference>
<dbReference type="Pfam" id="PF05069">
    <property type="entry name" value="Phage_tail_S"/>
    <property type="match status" value="1"/>
</dbReference>
<name>A0A849CKC7_PASMD</name>
<dbReference type="EMBL" id="PPVL01000002">
    <property type="protein sequence ID" value="NNI78368.1"/>
    <property type="molecule type" value="Genomic_DNA"/>
</dbReference>
<evidence type="ECO:0000313" key="2">
    <source>
        <dbReference type="EMBL" id="NNI78368.1"/>
    </source>
</evidence>
<dbReference type="Proteomes" id="UP000540079">
    <property type="component" value="Unassembled WGS sequence"/>
</dbReference>
<gene>
    <name evidence="2" type="ORF">C2800_02815</name>
    <name evidence="1" type="ORF">NQF69_02670</name>
</gene>
<dbReference type="NCBIfam" id="TIGR01635">
    <property type="entry name" value="tail_comp_S"/>
    <property type="match status" value="1"/>
</dbReference>
<dbReference type="EMBL" id="JANIEN010000002">
    <property type="protein sequence ID" value="MDT3451673.1"/>
    <property type="molecule type" value="Genomic_DNA"/>
</dbReference>
<dbReference type="RefSeq" id="WP_016533208.1">
    <property type="nucleotide sequence ID" value="NZ_CP015567.1"/>
</dbReference>
<reference evidence="1" key="2">
    <citation type="submission" date="2022-07" db="EMBL/GenBank/DDBJ databases">
        <title>Sequence of Pasteurella multocoda 17BRD-035.</title>
        <authorList>
            <person name="Roy Chowdhury P."/>
            <person name="Alhamami T."/>
            <person name="Trott D.J."/>
            <person name="Djordvevic S.P."/>
        </authorList>
    </citation>
    <scope>NUCLEOTIDE SEQUENCE</scope>
    <source>
        <strain evidence="1">17BRD-035</strain>
    </source>
</reference>
<dbReference type="AlphaFoldDB" id="A0A849CKC7"/>
<reference evidence="2 3" key="1">
    <citation type="journal article" date="2018" name="Front. Microbiol.">
        <title>Genetic and Phylogenetic Characteristics of Pasteurella multocida Isolates From Different Host Species.</title>
        <authorList>
            <person name="Peng Z."/>
            <person name="Liang W."/>
            <person name="Wang F."/>
            <person name="Xu Z."/>
            <person name="Xie Z."/>
            <person name="Lian Z."/>
            <person name="Hua L."/>
            <person name="Zhou R."/>
            <person name="Chen H."/>
            <person name="Wu B."/>
        </authorList>
    </citation>
    <scope>NUCLEOTIDE SEQUENCE [LARGE SCALE GENOMIC DNA]</scope>
    <source>
        <strain evidence="2 3">HNA06</strain>
    </source>
</reference>
<dbReference type="InterPro" id="IPR006522">
    <property type="entry name" value="Phage_virion_morphogenesis"/>
</dbReference>
<comment type="caution">
    <text evidence="2">The sequence shown here is derived from an EMBL/GenBank/DDBJ whole genome shotgun (WGS) entry which is preliminary data.</text>
</comment>
<organism evidence="2 3">
    <name type="scientific">Pasteurella multocida</name>
    <dbReference type="NCBI Taxonomy" id="747"/>
    <lineage>
        <taxon>Bacteria</taxon>
        <taxon>Pseudomonadati</taxon>
        <taxon>Pseudomonadota</taxon>
        <taxon>Gammaproteobacteria</taxon>
        <taxon>Pasteurellales</taxon>
        <taxon>Pasteurellaceae</taxon>
        <taxon>Pasteurella</taxon>
    </lineage>
</organism>
<protein>
    <submittedName>
        <fullName evidence="2">Phage virion morphogenesis protein</fullName>
    </submittedName>
</protein>